<keyword evidence="4" id="KW-0274">FAD</keyword>
<dbReference type="Gene3D" id="3.30.465.10">
    <property type="match status" value="1"/>
</dbReference>
<dbReference type="OrthoDB" id="407275at2759"/>
<dbReference type="SUPFAM" id="SSF56176">
    <property type="entry name" value="FAD-binding/transporter-associated domain-like"/>
    <property type="match status" value="1"/>
</dbReference>
<keyword evidence="5" id="KW-0560">Oxidoreductase</keyword>
<accession>A0A2J6RJ52</accession>
<keyword evidence="3" id="KW-0285">Flavoprotein</keyword>
<evidence type="ECO:0000256" key="5">
    <source>
        <dbReference type="ARBA" id="ARBA00023002"/>
    </source>
</evidence>
<dbReference type="InterPro" id="IPR036318">
    <property type="entry name" value="FAD-bd_PCMH-like_sf"/>
</dbReference>
<evidence type="ECO:0000256" key="6">
    <source>
        <dbReference type="SAM" id="SignalP"/>
    </source>
</evidence>
<feature type="chain" id="PRO_5014456087" evidence="6">
    <location>
        <begin position="19"/>
        <end position="497"/>
    </location>
</feature>
<dbReference type="Pfam" id="PF08031">
    <property type="entry name" value="BBE"/>
    <property type="match status" value="1"/>
</dbReference>
<evidence type="ECO:0000313" key="8">
    <source>
        <dbReference type="EMBL" id="PMD38553.1"/>
    </source>
</evidence>
<name>A0A2J6RJ52_HYAVF</name>
<proteinExistence type="inferred from homology"/>
<dbReference type="PANTHER" id="PTHR42973:SF39">
    <property type="entry name" value="FAD-BINDING PCMH-TYPE DOMAIN-CONTAINING PROTEIN"/>
    <property type="match status" value="1"/>
</dbReference>
<keyword evidence="9" id="KW-1185">Reference proteome</keyword>
<dbReference type="InterPro" id="IPR012951">
    <property type="entry name" value="BBE"/>
</dbReference>
<dbReference type="AlphaFoldDB" id="A0A2J6RJ52"/>
<dbReference type="Gene3D" id="3.40.462.20">
    <property type="match status" value="1"/>
</dbReference>
<organism evidence="8 9">
    <name type="scientific">Hyaloscypha variabilis (strain UAMH 11265 / GT02V1 / F)</name>
    <name type="common">Meliniomyces variabilis</name>
    <dbReference type="NCBI Taxonomy" id="1149755"/>
    <lineage>
        <taxon>Eukaryota</taxon>
        <taxon>Fungi</taxon>
        <taxon>Dikarya</taxon>
        <taxon>Ascomycota</taxon>
        <taxon>Pezizomycotina</taxon>
        <taxon>Leotiomycetes</taxon>
        <taxon>Helotiales</taxon>
        <taxon>Hyaloscyphaceae</taxon>
        <taxon>Hyaloscypha</taxon>
        <taxon>Hyaloscypha variabilis</taxon>
    </lineage>
</organism>
<evidence type="ECO:0000313" key="9">
    <source>
        <dbReference type="Proteomes" id="UP000235786"/>
    </source>
</evidence>
<gene>
    <name evidence="8" type="ORF">L207DRAFT_555749</name>
</gene>
<evidence type="ECO:0000256" key="4">
    <source>
        <dbReference type="ARBA" id="ARBA00022827"/>
    </source>
</evidence>
<dbReference type="InterPro" id="IPR016169">
    <property type="entry name" value="FAD-bd_PCMH_sub2"/>
</dbReference>
<dbReference type="InterPro" id="IPR050416">
    <property type="entry name" value="FAD-linked_Oxidoreductase"/>
</dbReference>
<dbReference type="PROSITE" id="PS51387">
    <property type="entry name" value="FAD_PCMH"/>
    <property type="match status" value="1"/>
</dbReference>
<dbReference type="Proteomes" id="UP000235786">
    <property type="component" value="Unassembled WGS sequence"/>
</dbReference>
<dbReference type="Pfam" id="PF01565">
    <property type="entry name" value="FAD_binding_4"/>
    <property type="match status" value="1"/>
</dbReference>
<comment type="cofactor">
    <cofactor evidence="1">
        <name>FAD</name>
        <dbReference type="ChEBI" id="CHEBI:57692"/>
    </cofactor>
</comment>
<feature type="signal peptide" evidence="6">
    <location>
        <begin position="1"/>
        <end position="18"/>
    </location>
</feature>
<evidence type="ECO:0000256" key="2">
    <source>
        <dbReference type="ARBA" id="ARBA00005466"/>
    </source>
</evidence>
<evidence type="ECO:0000256" key="3">
    <source>
        <dbReference type="ARBA" id="ARBA00022630"/>
    </source>
</evidence>
<dbReference type="GO" id="GO:0016491">
    <property type="term" value="F:oxidoreductase activity"/>
    <property type="evidence" value="ECO:0007669"/>
    <property type="project" value="UniProtKB-KW"/>
</dbReference>
<protein>
    <submittedName>
        <fullName evidence="8">Glucooligosaccharide oxidase</fullName>
    </submittedName>
</protein>
<dbReference type="EMBL" id="KZ613948">
    <property type="protein sequence ID" value="PMD38553.1"/>
    <property type="molecule type" value="Genomic_DNA"/>
</dbReference>
<comment type="similarity">
    <text evidence="2">Belongs to the oxygen-dependent FAD-linked oxidoreductase family.</text>
</comment>
<keyword evidence="6" id="KW-0732">Signal</keyword>
<dbReference type="STRING" id="1149755.A0A2J6RJ52"/>
<sequence>MIAATLFSLLLAAVPIHGAAVSDIQKRTALTDCLTAASVPQNLPGSADFTQAIKPFNLRIPFTPIAVAVPTTVAQVQAAVACGGTNNATISPKSGGHSYASHGLGGENGHFMIDMKMFNSVTVDATTGIASVGPGGRLGNIASSLFSQGQRAFSHGTCPGVGVGGHVVGGGYGYSSHTKGLASDNLVEATVVLANTSVVTASTTQNPDLFWAIRGAGGGGFGIITNYKFQTFAAPSANTVFSYTIFGWNAAKGSQVHKALQDYASSTSMPAEMNLRLFITSSSLQLEGLYYGTPAQFNAAIAPFSSAIGGASWTTQTMGWLDSLHNYAYMSLQQSTTDYDIHETFFSKSLMTVQLTQATFDAFWQYAANTAKGVSRDWYLIIDAHGGPTSAISKVGPDDTSYAHRNATLKYEFYDRVDSGSYPAGGQSFLNGWVASAVTAMAGTTLGMYINYADTSLTADYAHTHYWLDHYPRLQQIKKALDPEQRISNPQAVVPAA</sequence>
<evidence type="ECO:0000256" key="1">
    <source>
        <dbReference type="ARBA" id="ARBA00001974"/>
    </source>
</evidence>
<feature type="domain" description="FAD-binding PCMH-type" evidence="7">
    <location>
        <begin position="60"/>
        <end position="234"/>
    </location>
</feature>
<dbReference type="GO" id="GO:0071949">
    <property type="term" value="F:FAD binding"/>
    <property type="evidence" value="ECO:0007669"/>
    <property type="project" value="InterPro"/>
</dbReference>
<dbReference type="InterPro" id="IPR016166">
    <property type="entry name" value="FAD-bd_PCMH"/>
</dbReference>
<dbReference type="PANTHER" id="PTHR42973">
    <property type="entry name" value="BINDING OXIDOREDUCTASE, PUTATIVE (AFU_ORTHOLOGUE AFUA_1G17690)-RELATED"/>
    <property type="match status" value="1"/>
</dbReference>
<reference evidence="8 9" key="1">
    <citation type="submission" date="2016-04" db="EMBL/GenBank/DDBJ databases">
        <title>A degradative enzymes factory behind the ericoid mycorrhizal symbiosis.</title>
        <authorList>
            <consortium name="DOE Joint Genome Institute"/>
            <person name="Martino E."/>
            <person name="Morin E."/>
            <person name="Grelet G."/>
            <person name="Kuo A."/>
            <person name="Kohler A."/>
            <person name="Daghino S."/>
            <person name="Barry K."/>
            <person name="Choi C."/>
            <person name="Cichocki N."/>
            <person name="Clum A."/>
            <person name="Copeland A."/>
            <person name="Hainaut M."/>
            <person name="Haridas S."/>
            <person name="Labutti K."/>
            <person name="Lindquist E."/>
            <person name="Lipzen A."/>
            <person name="Khouja H.-R."/>
            <person name="Murat C."/>
            <person name="Ohm R."/>
            <person name="Olson A."/>
            <person name="Spatafora J."/>
            <person name="Veneault-Fourrey C."/>
            <person name="Henrissat B."/>
            <person name="Grigoriev I."/>
            <person name="Martin F."/>
            <person name="Perotto S."/>
        </authorList>
    </citation>
    <scope>NUCLEOTIDE SEQUENCE [LARGE SCALE GENOMIC DNA]</scope>
    <source>
        <strain evidence="8 9">F</strain>
    </source>
</reference>
<evidence type="ECO:0000259" key="7">
    <source>
        <dbReference type="PROSITE" id="PS51387"/>
    </source>
</evidence>
<dbReference type="InterPro" id="IPR006094">
    <property type="entry name" value="Oxid_FAD_bind_N"/>
</dbReference>